<gene>
    <name evidence="1" type="primary">fliI_4</name>
    <name evidence="1" type="ORF">NCTC12120_03913</name>
</gene>
<protein>
    <submittedName>
        <fullName evidence="1">Flagellum-specific ATP synthase</fullName>
        <ecNumber evidence="1">3.6.3.14</ecNumber>
    </submittedName>
</protein>
<dbReference type="InterPro" id="IPR027417">
    <property type="entry name" value="P-loop_NTPase"/>
</dbReference>
<dbReference type="GO" id="GO:0016787">
    <property type="term" value="F:hydrolase activity"/>
    <property type="evidence" value="ECO:0007669"/>
    <property type="project" value="UniProtKB-KW"/>
</dbReference>
<reference evidence="1 2" key="1">
    <citation type="submission" date="2018-06" db="EMBL/GenBank/DDBJ databases">
        <authorList>
            <consortium name="Pathogen Informatics"/>
            <person name="Doyle S."/>
        </authorList>
    </citation>
    <scope>NUCLEOTIDE SEQUENCE [LARGE SCALE GENOMIC DNA]</scope>
    <source>
        <strain evidence="1 2">NCTC12120</strain>
    </source>
</reference>
<dbReference type="SUPFAM" id="SSF52540">
    <property type="entry name" value="P-loop containing nucleoside triphosphate hydrolases"/>
    <property type="match status" value="1"/>
</dbReference>
<evidence type="ECO:0000313" key="2">
    <source>
        <dbReference type="Proteomes" id="UP000251197"/>
    </source>
</evidence>
<keyword evidence="1" id="KW-0378">Hydrolase</keyword>
<dbReference type="Proteomes" id="UP000251197">
    <property type="component" value="Unassembled WGS sequence"/>
</dbReference>
<sequence>MGFNGHKLFLMPLEEVEGILPGARVYARSATAEGLHSGKKLPLGPALLGRVLGRQRSPLDGLPSPDSDLMGALGAAPFNPLQRTAIEHVLDVGVRPINALLTVGRRPAYGPVCRFRRR</sequence>
<dbReference type="AlphaFoldDB" id="A0A2X3J411"/>
<dbReference type="Gene3D" id="3.40.50.12240">
    <property type="match status" value="1"/>
</dbReference>
<proteinExistence type="predicted"/>
<dbReference type="EMBL" id="UAVU01000004">
    <property type="protein sequence ID" value="SQC90773.1"/>
    <property type="molecule type" value="Genomic_DNA"/>
</dbReference>
<accession>A0A2X3J411</accession>
<evidence type="ECO:0000313" key="1">
    <source>
        <dbReference type="EMBL" id="SQC90773.1"/>
    </source>
</evidence>
<name>A0A2X3J411_9ENTR</name>
<dbReference type="EC" id="3.6.3.14" evidence="1"/>
<organism evidence="1 2">
    <name type="scientific">Cedecea neteri</name>
    <dbReference type="NCBI Taxonomy" id="158822"/>
    <lineage>
        <taxon>Bacteria</taxon>
        <taxon>Pseudomonadati</taxon>
        <taxon>Pseudomonadota</taxon>
        <taxon>Gammaproteobacteria</taxon>
        <taxon>Enterobacterales</taxon>
        <taxon>Enterobacteriaceae</taxon>
        <taxon>Cedecea</taxon>
    </lineage>
</organism>